<dbReference type="Gene3D" id="1.10.287.100">
    <property type="match status" value="1"/>
</dbReference>
<dbReference type="OMA" id="EVCDASQ"/>
<sequence length="415" mass="46210">MTNNQVGNVYQQIIQDVIESSRVDFEEGGVDEHVLEELKLGWQQKLSQLQVATFPWDPKPEPPPMPNPPTVPSNAGNYQPMGTPPITQPQNAPQPMQPINNNGNGPRIKTEPGMEPPAHGINQGNFNNPLLGMANATTAQQRAAQHLQANYGPRAAASIDAIRGVAPQQQQQQPNNAQLNPQQVQQQQHMAQQQHPQQQPQRPGAPPQQQQQQRQGLTQEQYRQAMAAQAQSRLQGQNGVNASQTDGSGDLEDERASVGVIMRMNSNGESESMGRIEIDNLIRSKIEAMGRNMEGGGLMLPLRQTMKSKSSVEKRRRRECGPIAQTDGLDDDDDEEEKFARQDEDEDAINSDLDDPDDGLNDEEDDDEGMGHIMLCMYDKVQRVKNKWKCVMKDGVLTVNGKEYVFHKATGEYEW</sequence>
<accession>A0A3E2HN75</accession>
<keyword evidence="8" id="KW-1185">Reference proteome</keyword>
<comment type="similarity">
    <text evidence="2">Belongs to the TFIIA subunit 1 family.</text>
</comment>
<feature type="region of interest" description="Disordered" evidence="6">
    <location>
        <begin position="165"/>
        <end position="253"/>
    </location>
</feature>
<feature type="compositionally biased region" description="Polar residues" evidence="6">
    <location>
        <begin position="88"/>
        <end position="104"/>
    </location>
</feature>
<dbReference type="AlphaFoldDB" id="A0A3E2HN75"/>
<protein>
    <recommendedName>
        <fullName evidence="5">Transcription initiation factor IIA large subunit</fullName>
    </recommendedName>
</protein>
<dbReference type="PANTHER" id="PTHR12694:SF8">
    <property type="entry name" value="TRANSCRIPTION INITIATION FACTOR IIA SUBUNIT 1"/>
    <property type="match status" value="1"/>
</dbReference>
<dbReference type="Gene3D" id="2.30.18.10">
    <property type="entry name" value="Transcription factor IIA (TFIIA), beta-barrel domain"/>
    <property type="match status" value="1"/>
</dbReference>
<dbReference type="SUPFAM" id="SSF50784">
    <property type="entry name" value="Transcription factor IIA (TFIIA), beta-barrel domain"/>
    <property type="match status" value="1"/>
</dbReference>
<comment type="caution">
    <text evidence="7">The sequence shown here is derived from an EMBL/GenBank/DDBJ whole genome shotgun (WGS) entry which is preliminary data.</text>
</comment>
<dbReference type="PANTHER" id="PTHR12694">
    <property type="entry name" value="TRANSCRIPTION INITIATION FACTOR IIA SUBUNIT 1"/>
    <property type="match status" value="1"/>
</dbReference>
<evidence type="ECO:0000256" key="5">
    <source>
        <dbReference type="ARBA" id="ARBA00074154"/>
    </source>
</evidence>
<organism evidence="7 8">
    <name type="scientific">Scytalidium lignicola</name>
    <name type="common">Hyphomycete</name>
    <dbReference type="NCBI Taxonomy" id="5539"/>
    <lineage>
        <taxon>Eukaryota</taxon>
        <taxon>Fungi</taxon>
        <taxon>Dikarya</taxon>
        <taxon>Ascomycota</taxon>
        <taxon>Pezizomycotina</taxon>
        <taxon>Leotiomycetes</taxon>
        <taxon>Leotiomycetes incertae sedis</taxon>
        <taxon>Scytalidium</taxon>
    </lineage>
</organism>
<dbReference type="EMBL" id="NCSJ02000016">
    <property type="protein sequence ID" value="RFU34798.1"/>
    <property type="molecule type" value="Genomic_DNA"/>
</dbReference>
<dbReference type="STRING" id="5539.A0A3E2HN75"/>
<evidence type="ECO:0000313" key="7">
    <source>
        <dbReference type="EMBL" id="RFU34798.1"/>
    </source>
</evidence>
<reference evidence="7 8" key="1">
    <citation type="submission" date="2018-05" db="EMBL/GenBank/DDBJ databases">
        <title>Draft genome sequence of Scytalidium lignicola DSM 105466, a ubiquitous saprotrophic fungus.</title>
        <authorList>
            <person name="Buettner E."/>
            <person name="Gebauer A.M."/>
            <person name="Hofrichter M."/>
            <person name="Liers C."/>
            <person name="Kellner H."/>
        </authorList>
    </citation>
    <scope>NUCLEOTIDE SEQUENCE [LARGE SCALE GENOMIC DNA]</scope>
    <source>
        <strain evidence="7 8">DSM 105466</strain>
    </source>
</reference>
<evidence type="ECO:0000256" key="1">
    <source>
        <dbReference type="ARBA" id="ARBA00004123"/>
    </source>
</evidence>
<dbReference type="FunFam" id="1.10.287.100:FF:000001">
    <property type="entry name" value="Transcription initiation factor IIA subunit"/>
    <property type="match status" value="1"/>
</dbReference>
<dbReference type="FunFam" id="2.30.18.10:FF:000006">
    <property type="entry name" value="Transcription factor TFIIA complex subunit Toa1"/>
    <property type="match status" value="1"/>
</dbReference>
<dbReference type="InterPro" id="IPR004855">
    <property type="entry name" value="TFIIA_asu/bsu"/>
</dbReference>
<evidence type="ECO:0000256" key="3">
    <source>
        <dbReference type="ARBA" id="ARBA00023163"/>
    </source>
</evidence>
<dbReference type="OrthoDB" id="6275927at2759"/>
<dbReference type="GO" id="GO:0005672">
    <property type="term" value="C:transcription factor TFIIA complex"/>
    <property type="evidence" value="ECO:0007669"/>
    <property type="project" value="InterPro"/>
</dbReference>
<evidence type="ECO:0000313" key="8">
    <source>
        <dbReference type="Proteomes" id="UP000258309"/>
    </source>
</evidence>
<gene>
    <name evidence="7" type="ORF">B7463_g1583</name>
</gene>
<dbReference type="Pfam" id="PF03153">
    <property type="entry name" value="TFIIA"/>
    <property type="match status" value="1"/>
</dbReference>
<dbReference type="SUPFAM" id="SSF47396">
    <property type="entry name" value="Transcription factor IIA (TFIIA), alpha-helical domain"/>
    <property type="match status" value="1"/>
</dbReference>
<feature type="region of interest" description="Disordered" evidence="6">
    <location>
        <begin position="303"/>
        <end position="367"/>
    </location>
</feature>
<keyword evidence="4" id="KW-0539">Nucleus</keyword>
<evidence type="ECO:0000256" key="2">
    <source>
        <dbReference type="ARBA" id="ARBA00010059"/>
    </source>
</evidence>
<keyword evidence="3" id="KW-0804">Transcription</keyword>
<evidence type="ECO:0000256" key="6">
    <source>
        <dbReference type="SAM" id="MobiDB-lite"/>
    </source>
</evidence>
<dbReference type="GO" id="GO:0006367">
    <property type="term" value="P:transcription initiation at RNA polymerase II promoter"/>
    <property type="evidence" value="ECO:0007669"/>
    <property type="project" value="InterPro"/>
</dbReference>
<feature type="compositionally biased region" description="Low complexity" evidence="6">
    <location>
        <begin position="167"/>
        <end position="224"/>
    </location>
</feature>
<dbReference type="CDD" id="cd07976">
    <property type="entry name" value="TFIIA_alpha_beta_like"/>
    <property type="match status" value="2"/>
</dbReference>
<name>A0A3E2HN75_SCYLI</name>
<feature type="non-terminal residue" evidence="7">
    <location>
        <position position="415"/>
    </location>
</feature>
<evidence type="ECO:0000256" key="4">
    <source>
        <dbReference type="ARBA" id="ARBA00023242"/>
    </source>
</evidence>
<feature type="region of interest" description="Disordered" evidence="6">
    <location>
        <begin position="54"/>
        <end position="131"/>
    </location>
</feature>
<dbReference type="SMART" id="SM01371">
    <property type="entry name" value="TFIIA"/>
    <property type="match status" value="1"/>
</dbReference>
<feature type="compositionally biased region" description="Acidic residues" evidence="6">
    <location>
        <begin position="328"/>
        <end position="367"/>
    </location>
</feature>
<feature type="compositionally biased region" description="Polar residues" evidence="6">
    <location>
        <begin position="229"/>
        <end position="247"/>
    </location>
</feature>
<dbReference type="Proteomes" id="UP000258309">
    <property type="component" value="Unassembled WGS sequence"/>
</dbReference>
<feature type="compositionally biased region" description="Pro residues" evidence="6">
    <location>
        <begin position="61"/>
        <end position="71"/>
    </location>
</feature>
<proteinExistence type="inferred from homology"/>
<dbReference type="InterPro" id="IPR009088">
    <property type="entry name" value="TFIIA_b-brl"/>
</dbReference>
<feature type="non-terminal residue" evidence="7">
    <location>
        <position position="1"/>
    </location>
</feature>
<comment type="subcellular location">
    <subcellularLocation>
        <location evidence="1">Nucleus</location>
    </subcellularLocation>
</comment>